<keyword evidence="4" id="KW-1185">Reference proteome</keyword>
<protein>
    <submittedName>
        <fullName evidence="3">Alpha/beta hydrolase</fullName>
    </submittedName>
</protein>
<dbReference type="KEGG" id="kbs:EPA93_48085"/>
<dbReference type="SUPFAM" id="SSF53474">
    <property type="entry name" value="alpha/beta-Hydrolases"/>
    <property type="match status" value="1"/>
</dbReference>
<dbReference type="InterPro" id="IPR029058">
    <property type="entry name" value="AB_hydrolase_fold"/>
</dbReference>
<evidence type="ECO:0000313" key="4">
    <source>
        <dbReference type="Proteomes" id="UP000290365"/>
    </source>
</evidence>
<dbReference type="OrthoDB" id="6191536at2"/>
<evidence type="ECO:0000256" key="1">
    <source>
        <dbReference type="ARBA" id="ARBA00022801"/>
    </source>
</evidence>
<dbReference type="Gene3D" id="3.40.50.1820">
    <property type="entry name" value="alpha/beta hydrolase"/>
    <property type="match status" value="1"/>
</dbReference>
<dbReference type="InterPro" id="IPR000073">
    <property type="entry name" value="AB_hydrolase_1"/>
</dbReference>
<dbReference type="PRINTS" id="PR00111">
    <property type="entry name" value="ABHYDROLASE"/>
</dbReference>
<gene>
    <name evidence="3" type="ORF">EPA93_48085</name>
</gene>
<dbReference type="InterPro" id="IPR050266">
    <property type="entry name" value="AB_hydrolase_sf"/>
</dbReference>
<evidence type="ECO:0000259" key="2">
    <source>
        <dbReference type="Pfam" id="PF00561"/>
    </source>
</evidence>
<dbReference type="GO" id="GO:0016787">
    <property type="term" value="F:hydrolase activity"/>
    <property type="evidence" value="ECO:0007669"/>
    <property type="project" value="UniProtKB-KW"/>
</dbReference>
<reference evidence="3 4" key="1">
    <citation type="submission" date="2019-01" db="EMBL/GenBank/DDBJ databases">
        <title>Ktedonosporobacter rubrisoli SCAWS-G2.</title>
        <authorList>
            <person name="Huang Y."/>
            <person name="Yan B."/>
        </authorList>
    </citation>
    <scope>NUCLEOTIDE SEQUENCE [LARGE SCALE GENOMIC DNA]</scope>
    <source>
        <strain evidence="3 4">SCAWS-G2</strain>
    </source>
</reference>
<dbReference type="RefSeq" id="WP_129894380.1">
    <property type="nucleotide sequence ID" value="NZ_CP035758.1"/>
</dbReference>
<accession>A0A4P6K514</accession>
<dbReference type="AlphaFoldDB" id="A0A4P6K514"/>
<dbReference type="GO" id="GO:0016020">
    <property type="term" value="C:membrane"/>
    <property type="evidence" value="ECO:0007669"/>
    <property type="project" value="TreeGrafter"/>
</dbReference>
<organism evidence="3 4">
    <name type="scientific">Ktedonosporobacter rubrisoli</name>
    <dbReference type="NCBI Taxonomy" id="2509675"/>
    <lineage>
        <taxon>Bacteria</taxon>
        <taxon>Bacillati</taxon>
        <taxon>Chloroflexota</taxon>
        <taxon>Ktedonobacteria</taxon>
        <taxon>Ktedonobacterales</taxon>
        <taxon>Ktedonosporobacteraceae</taxon>
        <taxon>Ktedonosporobacter</taxon>
    </lineage>
</organism>
<dbReference type="Pfam" id="PF00561">
    <property type="entry name" value="Abhydrolase_1"/>
    <property type="match status" value="1"/>
</dbReference>
<feature type="domain" description="AB hydrolase-1" evidence="2">
    <location>
        <begin position="21"/>
        <end position="121"/>
    </location>
</feature>
<dbReference type="Proteomes" id="UP000290365">
    <property type="component" value="Chromosome"/>
</dbReference>
<dbReference type="PANTHER" id="PTHR43798:SF31">
    <property type="entry name" value="AB HYDROLASE SUPERFAMILY PROTEIN YCLE"/>
    <property type="match status" value="1"/>
</dbReference>
<evidence type="ECO:0000313" key="3">
    <source>
        <dbReference type="EMBL" id="QBD83314.1"/>
    </source>
</evidence>
<name>A0A4P6K514_KTERU</name>
<dbReference type="EMBL" id="CP035758">
    <property type="protein sequence ID" value="QBD83314.1"/>
    <property type="molecule type" value="Genomic_DNA"/>
</dbReference>
<keyword evidence="1 3" id="KW-0378">Hydrolase</keyword>
<sequence>MPIVQVNQTAIYYEEHGTGRPLVFIHGLGLTHTMWTPQVETFSRTHRVITIDVRGAGHSGKLRGWRRLLQRQTADLMALLNQLGIEQVVLCGVSYGGVFAQRFVLEYPQRCAGLIVVDSFSSTRPRTIKELGLVIGVNLGAPFWLLPGRMLAPVIAHEYAPWPLAQQYLLQGLFAMRRYETMKLRYAINWIHYTPELKLARCPTLGIVGDHEPLLVEYMRTFTQAIAGAHLEIIPHSFDPTNLCQRECFDQLVGAFLQQIGWTDMHVSKD</sequence>
<proteinExistence type="predicted"/>
<dbReference type="PANTHER" id="PTHR43798">
    <property type="entry name" value="MONOACYLGLYCEROL LIPASE"/>
    <property type="match status" value="1"/>
</dbReference>